<dbReference type="InterPro" id="IPR003656">
    <property type="entry name" value="Znf_BED"/>
</dbReference>
<dbReference type="PANTHER" id="PTHR34396:SF10">
    <property type="entry name" value="BED-TYPE DOMAIN-CONTAINING PROTEIN"/>
    <property type="match status" value="1"/>
</dbReference>
<evidence type="ECO:0000256" key="5">
    <source>
        <dbReference type="SAM" id="Coils"/>
    </source>
</evidence>
<dbReference type="Pfam" id="PF02892">
    <property type="entry name" value="zf-BED"/>
    <property type="match status" value="1"/>
</dbReference>
<evidence type="ECO:0000313" key="8">
    <source>
        <dbReference type="RefSeq" id="XP_048137144.1"/>
    </source>
</evidence>
<dbReference type="Proteomes" id="UP000827889">
    <property type="component" value="Chromosome 6"/>
</dbReference>
<protein>
    <submittedName>
        <fullName evidence="8">Uncharacterized protein LOC115734495 isoform X2</fullName>
    </submittedName>
</protein>
<feature type="coiled-coil region" evidence="5">
    <location>
        <begin position="142"/>
        <end position="211"/>
    </location>
</feature>
<keyword evidence="1" id="KW-0479">Metal-binding</keyword>
<evidence type="ECO:0000256" key="3">
    <source>
        <dbReference type="ARBA" id="ARBA00022833"/>
    </source>
</evidence>
<keyword evidence="7" id="KW-1185">Reference proteome</keyword>
<sequence length="250" mass="28910">MLIRVPFGLLSNTVETTKEIIIVPVDASPFEISTGEKRKREGGRVRSRVWQHFSKLEKRPGEREECRCNYCGNLYVCSSKSGTTHLNRHIFEGGCPKYKPALSEMQNLTSYPKDDLDDDNNITPLRVNTEDSTRNFSEQEVAENFASELVQLKEENTKLLHERDDLAAQKTNLEQLIVTMASETARLMEENTKLKEECSRLQEERHKTVTREEFVRLETQVSKLREDFERDRRVFPAATMAALAHFQKGR</sequence>
<dbReference type="RefSeq" id="XP_048137144.1">
    <property type="nucleotide sequence ID" value="XM_048281187.1"/>
</dbReference>
<evidence type="ECO:0000256" key="1">
    <source>
        <dbReference type="ARBA" id="ARBA00022723"/>
    </source>
</evidence>
<dbReference type="PROSITE" id="PS50808">
    <property type="entry name" value="ZF_BED"/>
    <property type="match status" value="1"/>
</dbReference>
<dbReference type="PANTHER" id="PTHR34396">
    <property type="entry name" value="OS03G0264950 PROTEIN-RELATED"/>
    <property type="match status" value="1"/>
</dbReference>
<dbReference type="InterPro" id="IPR053031">
    <property type="entry name" value="Cuticle_assoc_protein"/>
</dbReference>
<evidence type="ECO:0000256" key="2">
    <source>
        <dbReference type="ARBA" id="ARBA00022771"/>
    </source>
</evidence>
<reference evidence="8" key="1">
    <citation type="submission" date="2025-08" db="UniProtKB">
        <authorList>
            <consortium name="RefSeq"/>
        </authorList>
    </citation>
    <scope>IDENTIFICATION</scope>
    <source>
        <tissue evidence="8">Leaf</tissue>
    </source>
</reference>
<gene>
    <name evidence="8" type="primary">LOC115734495</name>
</gene>
<evidence type="ECO:0000259" key="6">
    <source>
        <dbReference type="PROSITE" id="PS50808"/>
    </source>
</evidence>
<evidence type="ECO:0000313" key="7">
    <source>
        <dbReference type="Proteomes" id="UP000827889"/>
    </source>
</evidence>
<dbReference type="GeneID" id="115734495"/>
<name>A0ABM3HKM4_9MYRT</name>
<dbReference type="SMART" id="SM00614">
    <property type="entry name" value="ZnF_BED"/>
    <property type="match status" value="1"/>
</dbReference>
<organism evidence="7 8">
    <name type="scientific">Rhodamnia argentea</name>
    <dbReference type="NCBI Taxonomy" id="178133"/>
    <lineage>
        <taxon>Eukaryota</taxon>
        <taxon>Viridiplantae</taxon>
        <taxon>Streptophyta</taxon>
        <taxon>Embryophyta</taxon>
        <taxon>Tracheophyta</taxon>
        <taxon>Spermatophyta</taxon>
        <taxon>Magnoliopsida</taxon>
        <taxon>eudicotyledons</taxon>
        <taxon>Gunneridae</taxon>
        <taxon>Pentapetalae</taxon>
        <taxon>rosids</taxon>
        <taxon>malvids</taxon>
        <taxon>Myrtales</taxon>
        <taxon>Myrtaceae</taxon>
        <taxon>Myrtoideae</taxon>
        <taxon>Myrteae</taxon>
        <taxon>Australasian group</taxon>
        <taxon>Rhodamnia</taxon>
    </lineage>
</organism>
<keyword evidence="5" id="KW-0175">Coiled coil</keyword>
<proteinExistence type="predicted"/>
<dbReference type="InterPro" id="IPR036236">
    <property type="entry name" value="Znf_C2H2_sf"/>
</dbReference>
<accession>A0ABM3HKM4</accession>
<keyword evidence="3" id="KW-0862">Zinc</keyword>
<dbReference type="SUPFAM" id="SSF57667">
    <property type="entry name" value="beta-beta-alpha zinc fingers"/>
    <property type="match status" value="1"/>
</dbReference>
<evidence type="ECO:0000256" key="4">
    <source>
        <dbReference type="PROSITE-ProRule" id="PRU00027"/>
    </source>
</evidence>
<feature type="domain" description="BED-type" evidence="6">
    <location>
        <begin position="44"/>
        <end position="102"/>
    </location>
</feature>
<keyword evidence="2 4" id="KW-0863">Zinc-finger</keyword>